<name>A0A4R8DY94_9BACT</name>
<evidence type="ECO:0000313" key="2">
    <source>
        <dbReference type="Proteomes" id="UP000294498"/>
    </source>
</evidence>
<dbReference type="Proteomes" id="UP000294498">
    <property type="component" value="Unassembled WGS sequence"/>
</dbReference>
<protein>
    <submittedName>
        <fullName evidence="1">Uncharacterized protein</fullName>
    </submittedName>
</protein>
<accession>A0A4R8DY94</accession>
<sequence>MLKYKELYDYIVSVLYELKRKGQTGFFSLSEIVDNLNYPATPSDIYDIGKYLEAEGYAKANFNLGDAYVEITPQGIVYIENKEESFLPTFEEFLQKKAKHAEIGKVASKLSDKSLVKSRKPIVEKISNIVQYLNSHAVYRNSDFHKDAKILKLEIEKINPDKEVVIMKLINLEQLSTIKQQTNEVRDFIDYYISRH</sequence>
<organism evidence="1 2">
    <name type="scientific">Dinghuibacter silviterrae</name>
    <dbReference type="NCBI Taxonomy" id="1539049"/>
    <lineage>
        <taxon>Bacteria</taxon>
        <taxon>Pseudomonadati</taxon>
        <taxon>Bacteroidota</taxon>
        <taxon>Chitinophagia</taxon>
        <taxon>Chitinophagales</taxon>
        <taxon>Chitinophagaceae</taxon>
        <taxon>Dinghuibacter</taxon>
    </lineage>
</organism>
<dbReference type="RefSeq" id="WP_133994814.1">
    <property type="nucleotide sequence ID" value="NZ_SODV01000001.1"/>
</dbReference>
<evidence type="ECO:0000313" key="1">
    <source>
        <dbReference type="EMBL" id="TDX02191.1"/>
    </source>
</evidence>
<dbReference type="AlphaFoldDB" id="A0A4R8DY94"/>
<keyword evidence="2" id="KW-1185">Reference proteome</keyword>
<gene>
    <name evidence="1" type="ORF">EDB95_3242</name>
</gene>
<comment type="caution">
    <text evidence="1">The sequence shown here is derived from an EMBL/GenBank/DDBJ whole genome shotgun (WGS) entry which is preliminary data.</text>
</comment>
<dbReference type="EMBL" id="SODV01000001">
    <property type="protein sequence ID" value="TDX02191.1"/>
    <property type="molecule type" value="Genomic_DNA"/>
</dbReference>
<proteinExistence type="predicted"/>
<reference evidence="1 2" key="1">
    <citation type="submission" date="2019-03" db="EMBL/GenBank/DDBJ databases">
        <title>Genomic Encyclopedia of Type Strains, Phase IV (KMG-IV): sequencing the most valuable type-strain genomes for metagenomic binning, comparative biology and taxonomic classification.</title>
        <authorList>
            <person name="Goeker M."/>
        </authorList>
    </citation>
    <scope>NUCLEOTIDE SEQUENCE [LARGE SCALE GENOMIC DNA]</scope>
    <source>
        <strain evidence="1 2">DSM 100059</strain>
    </source>
</reference>